<dbReference type="AlphaFoldDB" id="A0AAN8NBF8"/>
<feature type="chain" id="PRO_5043025613" evidence="2">
    <location>
        <begin position="19"/>
        <end position="703"/>
    </location>
</feature>
<evidence type="ECO:0000313" key="3">
    <source>
        <dbReference type="EMBL" id="KAK6512782.1"/>
    </source>
</evidence>
<evidence type="ECO:0000256" key="1">
    <source>
        <dbReference type="SAM" id="MobiDB-lite"/>
    </source>
</evidence>
<organism evidence="3 4">
    <name type="scientific">Arthrobotrys conoides</name>
    <dbReference type="NCBI Taxonomy" id="74498"/>
    <lineage>
        <taxon>Eukaryota</taxon>
        <taxon>Fungi</taxon>
        <taxon>Dikarya</taxon>
        <taxon>Ascomycota</taxon>
        <taxon>Pezizomycotina</taxon>
        <taxon>Orbiliomycetes</taxon>
        <taxon>Orbiliales</taxon>
        <taxon>Orbiliaceae</taxon>
        <taxon>Arthrobotrys</taxon>
    </lineage>
</organism>
<feature type="region of interest" description="Disordered" evidence="1">
    <location>
        <begin position="298"/>
        <end position="345"/>
    </location>
</feature>
<keyword evidence="4" id="KW-1185">Reference proteome</keyword>
<dbReference type="Proteomes" id="UP001307849">
    <property type="component" value="Unassembled WGS sequence"/>
</dbReference>
<dbReference type="EMBL" id="JAVHJM010000006">
    <property type="protein sequence ID" value="KAK6512782.1"/>
    <property type="molecule type" value="Genomic_DNA"/>
</dbReference>
<feature type="compositionally biased region" description="Low complexity" evidence="1">
    <location>
        <begin position="313"/>
        <end position="345"/>
    </location>
</feature>
<keyword evidence="2" id="KW-0732">Signal</keyword>
<proteinExistence type="predicted"/>
<feature type="signal peptide" evidence="2">
    <location>
        <begin position="1"/>
        <end position="18"/>
    </location>
</feature>
<gene>
    <name evidence="3" type="ORF">TWF506_008949</name>
</gene>
<evidence type="ECO:0000313" key="4">
    <source>
        <dbReference type="Proteomes" id="UP001307849"/>
    </source>
</evidence>
<accession>A0AAN8NBF8</accession>
<reference evidence="3 4" key="1">
    <citation type="submission" date="2019-10" db="EMBL/GenBank/DDBJ databases">
        <authorList>
            <person name="Palmer J.M."/>
        </authorList>
    </citation>
    <scope>NUCLEOTIDE SEQUENCE [LARGE SCALE GENOMIC DNA]</scope>
    <source>
        <strain evidence="3 4">TWF506</strain>
    </source>
</reference>
<evidence type="ECO:0000256" key="2">
    <source>
        <dbReference type="SAM" id="SignalP"/>
    </source>
</evidence>
<name>A0AAN8NBF8_9PEZI</name>
<protein>
    <submittedName>
        <fullName evidence="3">Uncharacterized protein</fullName>
    </submittedName>
</protein>
<sequence>MVPLLLTAALLFAVRSNSQSTTATTTTFFSTFHWTRTIVWDTCLPSFDILPLCDNINWGSYSSKTQNEISSQTTSPSTNLPDTLTSLFSPSMTVSTSTVSSETGVPTAFRLRALIPGFDDAYVNTTYNGPIIIDVNTGNRLFQRDDFTGDLISRDDADSADFKLMPDRTIRAIGTNQRLIVYRRQTSSFGTPNDYGDVLILRDITMAKTDLARNWYFSGCSLNLQNPSTFQLYRVYLLQIERGRYAVKLGAVRAQVPSTFEAFDLCYEPAAPSSTSASGTRTTVPASSLVSISSSSLLSRPSSTQTIPSSGNPESLTSVLSSTPVSSELSSSSPTQTSSSSSSTQSSSSVILDAYDIITLETLYSFCSDLLRSTETSTSTEVTSSSSAGITTKTLTSSELVIRTSSYIEYSSTSYIPTETTITDLLQKKTLIAGRQESYTTPAPLTSFNDAEVKAGCLSAITAPTTTADSTTTEVVVIPYSSTTEFSSTETSYSTEVVSSTIQSVLASTIAANGYYKMRNDSLGDFNNYYFWVNAKNHTGTTVPDTIPIASTMRETFWQAIWDGNSGGWRLRYDWWRLADGVNITDSFYLGYFTTIPNPQRVQFRWLGITKNLNTIGPGKTLQYTVFDINDGYATIRPSLEGTRNTLWTCQDGGSAERPPAFWFYASTGWTDFVSTALDGPSGTRQYTLHDCVVVPGFHILGW</sequence>
<comment type="caution">
    <text evidence="3">The sequence shown here is derived from an EMBL/GenBank/DDBJ whole genome shotgun (WGS) entry which is preliminary data.</text>
</comment>